<gene>
    <name evidence="1" type="ORF">KQY15_03645</name>
</gene>
<organism evidence="1 2">
    <name type="scientific">Arsukibacterium indicum</name>
    <dbReference type="NCBI Taxonomy" id="2848612"/>
    <lineage>
        <taxon>Bacteria</taxon>
        <taxon>Pseudomonadati</taxon>
        <taxon>Pseudomonadota</taxon>
        <taxon>Gammaproteobacteria</taxon>
        <taxon>Chromatiales</taxon>
        <taxon>Chromatiaceae</taxon>
        <taxon>Arsukibacterium</taxon>
    </lineage>
</organism>
<evidence type="ECO:0000313" key="2">
    <source>
        <dbReference type="Proteomes" id="UP000704611"/>
    </source>
</evidence>
<proteinExistence type="predicted"/>
<protein>
    <submittedName>
        <fullName evidence="1">Uncharacterized protein</fullName>
    </submittedName>
</protein>
<evidence type="ECO:0000313" key="1">
    <source>
        <dbReference type="EMBL" id="MBV2128189.1"/>
    </source>
</evidence>
<sequence length="127" mass="14672">MNLAFNSNHTTPFDMDDVIYTFVEPKHVREKVQREFKMIMRLRMAVYLSVLTSSDDEILDDARVRLRLDELLELLRKKIPSMTFVSGYIIKAGQLIPGVYLKVNHSATDAVLYREQADNVVYMEASA</sequence>
<dbReference type="EMBL" id="JAHRID010000001">
    <property type="protein sequence ID" value="MBV2128189.1"/>
    <property type="molecule type" value="Genomic_DNA"/>
</dbReference>
<comment type="caution">
    <text evidence="1">The sequence shown here is derived from an EMBL/GenBank/DDBJ whole genome shotgun (WGS) entry which is preliminary data.</text>
</comment>
<accession>A0ABS6MHC9</accession>
<dbReference type="Proteomes" id="UP000704611">
    <property type="component" value="Unassembled WGS sequence"/>
</dbReference>
<dbReference type="RefSeq" id="WP_217667279.1">
    <property type="nucleotide sequence ID" value="NZ_JAHRID010000001.1"/>
</dbReference>
<keyword evidence="2" id="KW-1185">Reference proteome</keyword>
<reference evidence="1 2" key="1">
    <citation type="submission" date="2021-06" db="EMBL/GenBank/DDBJ databases">
        <title>Rheinheimera indica sp. nov., isolated from deep-sea sediment.</title>
        <authorList>
            <person name="Wang Z."/>
            <person name="Zhang X.-Y."/>
        </authorList>
    </citation>
    <scope>NUCLEOTIDE SEQUENCE [LARGE SCALE GENOMIC DNA]</scope>
    <source>
        <strain evidence="1 2">SM2107</strain>
    </source>
</reference>
<name>A0ABS6MHC9_9GAMM</name>